<name>A0ABR9B5S4_9RHOO</name>
<dbReference type="Proteomes" id="UP000603602">
    <property type="component" value="Unassembled WGS sequence"/>
</dbReference>
<evidence type="ECO:0000256" key="1">
    <source>
        <dbReference type="SAM" id="SignalP"/>
    </source>
</evidence>
<proteinExistence type="predicted"/>
<keyword evidence="1" id="KW-0732">Signal</keyword>
<dbReference type="EMBL" id="JACYTO010000001">
    <property type="protein sequence ID" value="MBD8501715.1"/>
    <property type="molecule type" value="Genomic_DNA"/>
</dbReference>
<feature type="chain" id="PRO_5046934856" description="Lipoprotein" evidence="1">
    <location>
        <begin position="22"/>
        <end position="181"/>
    </location>
</feature>
<reference evidence="3" key="1">
    <citation type="submission" date="2023-07" db="EMBL/GenBank/DDBJ databases">
        <title>Thauera sp. CAU 1555 isolated from sand of Yaerae Beach.</title>
        <authorList>
            <person name="Kim W."/>
        </authorList>
    </citation>
    <scope>NUCLEOTIDE SEQUENCE [LARGE SCALE GENOMIC DNA]</scope>
    <source>
        <strain evidence="3">CAU 1555</strain>
    </source>
</reference>
<protein>
    <recommendedName>
        <fullName evidence="4">Lipoprotein</fullName>
    </recommendedName>
</protein>
<sequence length="181" mass="19299">MKRSRLILLAVLPVLAGCATSGGSSSSAARIGGEVARDHHATVVGALGVRELLKGLAMWTGEYRHAAMVAYAIYDPFAPTWRISATVASADTVALQLSMKRLISGGEGEARQVFLRAARQMVEEGGYAGFDVLRYEEGIESTRPFAHRTAMGEIRLVGSRQFPTLNEPATLAPVRADAAAQ</sequence>
<evidence type="ECO:0000313" key="2">
    <source>
        <dbReference type="EMBL" id="MBD8501715.1"/>
    </source>
</evidence>
<organism evidence="2 3">
    <name type="scientific">Thauera sedimentorum</name>
    <dbReference type="NCBI Taxonomy" id="2767595"/>
    <lineage>
        <taxon>Bacteria</taxon>
        <taxon>Pseudomonadati</taxon>
        <taxon>Pseudomonadota</taxon>
        <taxon>Betaproteobacteria</taxon>
        <taxon>Rhodocyclales</taxon>
        <taxon>Zoogloeaceae</taxon>
        <taxon>Thauera</taxon>
    </lineage>
</organism>
<feature type="signal peptide" evidence="1">
    <location>
        <begin position="1"/>
        <end position="21"/>
    </location>
</feature>
<evidence type="ECO:0008006" key="4">
    <source>
        <dbReference type="Google" id="ProtNLM"/>
    </source>
</evidence>
<comment type="caution">
    <text evidence="2">The sequence shown here is derived from an EMBL/GenBank/DDBJ whole genome shotgun (WGS) entry which is preliminary data.</text>
</comment>
<gene>
    <name evidence="2" type="ORF">IFO67_02365</name>
</gene>
<accession>A0ABR9B5S4</accession>
<evidence type="ECO:0000313" key="3">
    <source>
        <dbReference type="Proteomes" id="UP000603602"/>
    </source>
</evidence>
<dbReference type="PROSITE" id="PS51257">
    <property type="entry name" value="PROKAR_LIPOPROTEIN"/>
    <property type="match status" value="1"/>
</dbReference>
<keyword evidence="3" id="KW-1185">Reference proteome</keyword>
<dbReference type="RefSeq" id="WP_187716548.1">
    <property type="nucleotide sequence ID" value="NZ_JACTAH010000001.1"/>
</dbReference>